<dbReference type="RefSeq" id="WP_171352799.1">
    <property type="nucleotide sequence ID" value="NZ_VTXP01000005.1"/>
</dbReference>
<evidence type="ECO:0000313" key="2">
    <source>
        <dbReference type="Proteomes" id="UP000576645"/>
    </source>
</evidence>
<accession>A0AAP6ZR81</accession>
<protein>
    <submittedName>
        <fullName evidence="1">Uncharacterized protein</fullName>
    </submittedName>
</protein>
<sequence>MDNQHWLLYIKSSSTLRKKVLSKLDVAMKEKLLNELNDVPEIPLSLLRRTLKQQRVTEIPQRTLHTPERQKIEHVLNYLVKSDSFDVSTLTEAYVMHSGLSVAMKTALSNYASKRR</sequence>
<name>A0AAP6ZR81_9VIBR</name>
<gene>
    <name evidence="1" type="ORF">F0238_12575</name>
</gene>
<dbReference type="Proteomes" id="UP000576645">
    <property type="component" value="Unassembled WGS sequence"/>
</dbReference>
<reference evidence="1 2" key="1">
    <citation type="submission" date="2019-09" db="EMBL/GenBank/DDBJ databases">
        <title>Draft genome sequencing and comparative genomics of hatchery-associated Vibrios.</title>
        <authorList>
            <person name="Kehlet-Delgado H."/>
            <person name="Mueller R.S."/>
        </authorList>
    </citation>
    <scope>NUCLEOTIDE SEQUENCE [LARGE SCALE GENOMIC DNA]</scope>
    <source>
        <strain evidence="1 2">09-121-3</strain>
    </source>
</reference>
<proteinExistence type="predicted"/>
<dbReference type="EMBL" id="VTXP01000005">
    <property type="protein sequence ID" value="NOJ23563.1"/>
    <property type="molecule type" value="Genomic_DNA"/>
</dbReference>
<organism evidence="1 2">
    <name type="scientific">Vibrio coralliilyticus</name>
    <dbReference type="NCBI Taxonomy" id="190893"/>
    <lineage>
        <taxon>Bacteria</taxon>
        <taxon>Pseudomonadati</taxon>
        <taxon>Pseudomonadota</taxon>
        <taxon>Gammaproteobacteria</taxon>
        <taxon>Vibrionales</taxon>
        <taxon>Vibrionaceae</taxon>
        <taxon>Vibrio</taxon>
    </lineage>
</organism>
<dbReference type="AlphaFoldDB" id="A0AAP6ZR81"/>
<comment type="caution">
    <text evidence="1">The sequence shown here is derived from an EMBL/GenBank/DDBJ whole genome shotgun (WGS) entry which is preliminary data.</text>
</comment>
<evidence type="ECO:0000313" key="1">
    <source>
        <dbReference type="EMBL" id="NOJ23563.1"/>
    </source>
</evidence>